<dbReference type="EMBL" id="JBHTCF010000006">
    <property type="protein sequence ID" value="MFC7306037.1"/>
    <property type="molecule type" value="Genomic_DNA"/>
</dbReference>
<keyword evidence="4" id="KW-1185">Reference proteome</keyword>
<feature type="region of interest" description="Disordered" evidence="1">
    <location>
        <begin position="199"/>
        <end position="225"/>
    </location>
</feature>
<feature type="compositionally biased region" description="Low complexity" evidence="1">
    <location>
        <begin position="79"/>
        <end position="105"/>
    </location>
</feature>
<proteinExistence type="predicted"/>
<gene>
    <name evidence="3" type="ORF">ACFQVC_17645</name>
</gene>
<feature type="chain" id="PRO_5047540759" description="Serine/threonine protein kinase" evidence="2">
    <location>
        <begin position="22"/>
        <end position="225"/>
    </location>
</feature>
<evidence type="ECO:0000256" key="1">
    <source>
        <dbReference type="SAM" id="MobiDB-lite"/>
    </source>
</evidence>
<organism evidence="3 4">
    <name type="scientific">Streptomyces monticola</name>
    <dbReference type="NCBI Taxonomy" id="2666263"/>
    <lineage>
        <taxon>Bacteria</taxon>
        <taxon>Bacillati</taxon>
        <taxon>Actinomycetota</taxon>
        <taxon>Actinomycetes</taxon>
        <taxon>Kitasatosporales</taxon>
        <taxon>Streptomycetaceae</taxon>
        <taxon>Streptomyces</taxon>
    </lineage>
</organism>
<evidence type="ECO:0000313" key="4">
    <source>
        <dbReference type="Proteomes" id="UP001596523"/>
    </source>
</evidence>
<keyword evidence="2" id="KW-0732">Signal</keyword>
<name>A0ABW2JL10_9ACTN</name>
<feature type="signal peptide" evidence="2">
    <location>
        <begin position="1"/>
        <end position="21"/>
    </location>
</feature>
<feature type="compositionally biased region" description="Basic and acidic residues" evidence="1">
    <location>
        <begin position="32"/>
        <end position="48"/>
    </location>
</feature>
<accession>A0ABW2JL10</accession>
<dbReference type="RefSeq" id="WP_381831383.1">
    <property type="nucleotide sequence ID" value="NZ_JBHTCF010000006.1"/>
</dbReference>
<feature type="compositionally biased region" description="Low complexity" evidence="1">
    <location>
        <begin position="211"/>
        <end position="225"/>
    </location>
</feature>
<evidence type="ECO:0000313" key="3">
    <source>
        <dbReference type="EMBL" id="MFC7306037.1"/>
    </source>
</evidence>
<evidence type="ECO:0008006" key="5">
    <source>
        <dbReference type="Google" id="ProtNLM"/>
    </source>
</evidence>
<evidence type="ECO:0000256" key="2">
    <source>
        <dbReference type="SAM" id="SignalP"/>
    </source>
</evidence>
<dbReference type="Proteomes" id="UP001596523">
    <property type="component" value="Unassembled WGS sequence"/>
</dbReference>
<protein>
    <recommendedName>
        <fullName evidence="5">Serine/threonine protein kinase</fullName>
    </recommendedName>
</protein>
<comment type="caution">
    <text evidence="3">The sequence shown here is derived from an EMBL/GenBank/DDBJ whole genome shotgun (WGS) entry which is preliminary data.</text>
</comment>
<reference evidence="4" key="1">
    <citation type="journal article" date="2019" name="Int. J. Syst. Evol. Microbiol.">
        <title>The Global Catalogue of Microorganisms (GCM) 10K type strain sequencing project: providing services to taxonomists for standard genome sequencing and annotation.</title>
        <authorList>
            <consortium name="The Broad Institute Genomics Platform"/>
            <consortium name="The Broad Institute Genome Sequencing Center for Infectious Disease"/>
            <person name="Wu L."/>
            <person name="Ma J."/>
        </authorList>
    </citation>
    <scope>NUCLEOTIDE SEQUENCE [LARGE SCALE GENOMIC DNA]</scope>
    <source>
        <strain evidence="4">SYNS20</strain>
    </source>
</reference>
<feature type="region of interest" description="Disordered" evidence="1">
    <location>
        <begin position="21"/>
        <end position="105"/>
    </location>
</feature>
<sequence length="225" mass="22839">MTALTAAVALAAFLPLAGAVAGPLGDSAPEAVRGDEAVRADRDVRDGGEALQGDDIQDGERADDAGADDAGADGKQPEKQPQGQQPEGQPEKSAGPGLLSGLGLTTAAHCGPELASPEGVEAQTCVLSQARDTWARTYYRNATGGELRSVLTLMGPGGRTVQMHCVVTEGDEPGACETPKEPSQGEPADYTAVAEFAAPQGGDGETEQLPLLLRSGSNSTRTTGS</sequence>